<gene>
    <name evidence="11" type="ORF">FB45DRAFT_893830</name>
</gene>
<feature type="region of interest" description="Disordered" evidence="9">
    <location>
        <begin position="450"/>
        <end position="471"/>
    </location>
</feature>
<proteinExistence type="inferred from homology"/>
<evidence type="ECO:0000256" key="8">
    <source>
        <dbReference type="HAMAP-Rule" id="MF_03100"/>
    </source>
</evidence>
<dbReference type="PANTHER" id="PTHR20208">
    <property type="entry name" value="STRUCTURE-SPECIFIC ENDONUCLEASE SUBUNIT SLX1"/>
    <property type="match status" value="1"/>
</dbReference>
<dbReference type="GO" id="GO:0008821">
    <property type="term" value="F:crossover junction DNA endonuclease activity"/>
    <property type="evidence" value="ECO:0007669"/>
    <property type="project" value="TreeGrafter"/>
</dbReference>
<comment type="subcellular location">
    <subcellularLocation>
        <location evidence="8">Nucleus</location>
    </subcellularLocation>
</comment>
<comment type="caution">
    <text evidence="8">Lacks conserved residue(s) required for the propagation of feature annotation.</text>
</comment>
<evidence type="ECO:0000256" key="7">
    <source>
        <dbReference type="ARBA" id="ARBA00023242"/>
    </source>
</evidence>
<dbReference type="Gene3D" id="3.30.40.10">
    <property type="entry name" value="Zinc/RING finger domain, C3HC4 (zinc finger)"/>
    <property type="match status" value="1"/>
</dbReference>
<dbReference type="GO" id="GO:0017108">
    <property type="term" value="F:5'-flap endonuclease activity"/>
    <property type="evidence" value="ECO:0007669"/>
    <property type="project" value="InterPro"/>
</dbReference>
<evidence type="ECO:0000256" key="3">
    <source>
        <dbReference type="ARBA" id="ARBA00022763"/>
    </source>
</evidence>
<keyword evidence="3 8" id="KW-0227">DNA damage</keyword>
<comment type="function">
    <text evidence="8">Catalytic subunit of the SLX1-SLX4 structure-specific endonuclease that resolves DNA secondary structures generated during DNA repair and recombination. Has endonuclease activity towards branched DNA substrates, introducing single-strand cuts in duplex DNA close to junctions with ss-DNA.</text>
</comment>
<dbReference type="SUPFAM" id="SSF82771">
    <property type="entry name" value="GIY-YIG endonuclease"/>
    <property type="match status" value="1"/>
</dbReference>
<dbReference type="PROSITE" id="PS50164">
    <property type="entry name" value="GIY_YIG"/>
    <property type="match status" value="1"/>
</dbReference>
<dbReference type="InterPro" id="IPR027520">
    <property type="entry name" value="Slx1"/>
</dbReference>
<dbReference type="PANTHER" id="PTHR20208:SF10">
    <property type="entry name" value="STRUCTURE-SPECIFIC ENDONUCLEASE SUBUNIT SLX1"/>
    <property type="match status" value="1"/>
</dbReference>
<comment type="subunit">
    <text evidence="8">Forms a heterodimer with SLX4.</text>
</comment>
<dbReference type="Pfam" id="PF21202">
    <property type="entry name" value="SLX1_C"/>
    <property type="match status" value="1"/>
</dbReference>
<comment type="cofactor">
    <cofactor evidence="8">
        <name>a divalent metal cation</name>
        <dbReference type="ChEBI" id="CHEBI:60240"/>
    </cofactor>
</comment>
<evidence type="ECO:0000313" key="11">
    <source>
        <dbReference type="EMBL" id="KAJ7647581.1"/>
    </source>
</evidence>
<evidence type="ECO:0000256" key="9">
    <source>
        <dbReference type="SAM" id="MobiDB-lite"/>
    </source>
</evidence>
<dbReference type="InterPro" id="IPR013083">
    <property type="entry name" value="Znf_RING/FYVE/PHD"/>
</dbReference>
<evidence type="ECO:0000256" key="1">
    <source>
        <dbReference type="ARBA" id="ARBA00022722"/>
    </source>
</evidence>
<dbReference type="InterPro" id="IPR048749">
    <property type="entry name" value="SLX1_C"/>
</dbReference>
<dbReference type="Gene3D" id="3.40.1440.10">
    <property type="entry name" value="GIY-YIG endonuclease"/>
    <property type="match status" value="1"/>
</dbReference>
<keyword evidence="2 8" id="KW-0255">Endonuclease</keyword>
<dbReference type="AlphaFoldDB" id="A0AAD7CFR6"/>
<dbReference type="EMBL" id="JARKIF010000002">
    <property type="protein sequence ID" value="KAJ7647581.1"/>
    <property type="molecule type" value="Genomic_DNA"/>
</dbReference>
<dbReference type="FunFam" id="3.40.1440.10:FF:000006">
    <property type="entry name" value="Structure-specific endonuclease subunit SLX1"/>
    <property type="match status" value="1"/>
</dbReference>
<dbReference type="Pfam" id="PF01541">
    <property type="entry name" value="GIY-YIG"/>
    <property type="match status" value="1"/>
</dbReference>
<feature type="region of interest" description="Disordered" evidence="9">
    <location>
        <begin position="313"/>
        <end position="433"/>
    </location>
</feature>
<sequence>MSPRPRTARSSLVSHSFPRFYACYLLKSIQKPTSSATYIGSTPNPPRRIRQHNGELTQGAHKTKSRRPWVMQMIVYGFPSKLAALQFEWAWQHVNLSRFLRDADGKALLPKSNTVNTNIRAVRVMLSTHPWSTWPLHVKLFTDLAVKGWNDANDKSVTALPHGLTCAVELEGVAGNSGQYGSGRQGPISVDDGHFTSGYLAKNIAVLTSNRRPSCSVCKQDVLDFGTDHLKTTLCPTSGCTAVSHISCLSRDFLASHTGMIPRGGVCKSCRTYVLWGDIVRGMYRRSAGGTVQLEGDDDALFLSDIDPEVRATGTLSKQSRRKSQSSEGEVFDLDVSSSSDSPSRKRGRPRKASPVTAKAKGKGKETVTSRPLVESSEGEFFDLDVSSSSESEAPSPRIRGRPRKVSPTLLDPGPSPRKRAKPSGSKRSVLGAPKKLHTVAVIDSSDFFEPDSCEEAPPKPAPPRKLVPKSGEVNFFDDSREDEVSRAMSILSVLDRPEVIVLSD</sequence>
<dbReference type="InterPro" id="IPR050381">
    <property type="entry name" value="SLX1_endonuclease"/>
</dbReference>
<keyword evidence="6 8" id="KW-0234">DNA repair</keyword>
<evidence type="ECO:0000256" key="5">
    <source>
        <dbReference type="ARBA" id="ARBA00023172"/>
    </source>
</evidence>
<feature type="domain" description="GIY-YIG" evidence="10">
    <location>
        <begin position="19"/>
        <end position="101"/>
    </location>
</feature>
<evidence type="ECO:0000313" key="12">
    <source>
        <dbReference type="Proteomes" id="UP001221142"/>
    </source>
</evidence>
<name>A0AAD7CFR6_9AGAR</name>
<comment type="similarity">
    <text evidence="8">Belongs to the SLX1 family.</text>
</comment>
<accession>A0AAD7CFR6</accession>
<evidence type="ECO:0000256" key="2">
    <source>
        <dbReference type="ARBA" id="ARBA00022759"/>
    </source>
</evidence>
<dbReference type="InterPro" id="IPR035901">
    <property type="entry name" value="GIY-YIG_endonuc_sf"/>
</dbReference>
<reference evidence="11" key="1">
    <citation type="submission" date="2023-03" db="EMBL/GenBank/DDBJ databases">
        <title>Massive genome expansion in bonnet fungi (Mycena s.s.) driven by repeated elements and novel gene families across ecological guilds.</title>
        <authorList>
            <consortium name="Lawrence Berkeley National Laboratory"/>
            <person name="Harder C.B."/>
            <person name="Miyauchi S."/>
            <person name="Viragh M."/>
            <person name="Kuo A."/>
            <person name="Thoen E."/>
            <person name="Andreopoulos B."/>
            <person name="Lu D."/>
            <person name="Skrede I."/>
            <person name="Drula E."/>
            <person name="Henrissat B."/>
            <person name="Morin E."/>
            <person name="Kohler A."/>
            <person name="Barry K."/>
            <person name="LaButti K."/>
            <person name="Morin E."/>
            <person name="Salamov A."/>
            <person name="Lipzen A."/>
            <person name="Mereny Z."/>
            <person name="Hegedus B."/>
            <person name="Baldrian P."/>
            <person name="Stursova M."/>
            <person name="Weitz H."/>
            <person name="Taylor A."/>
            <person name="Grigoriev I.V."/>
            <person name="Nagy L.G."/>
            <person name="Martin F."/>
            <person name="Kauserud H."/>
        </authorList>
    </citation>
    <scope>NUCLEOTIDE SEQUENCE</scope>
    <source>
        <strain evidence="11">9284</strain>
    </source>
</reference>
<feature type="compositionally biased region" description="Low complexity" evidence="9">
    <location>
        <begin position="387"/>
        <end position="397"/>
    </location>
</feature>
<keyword evidence="4 8" id="KW-0378">Hydrolase</keyword>
<dbReference type="CDD" id="cd10455">
    <property type="entry name" value="GIY-YIG_SLX1"/>
    <property type="match status" value="1"/>
</dbReference>
<keyword evidence="5 8" id="KW-0233">DNA recombination</keyword>
<keyword evidence="12" id="KW-1185">Reference proteome</keyword>
<dbReference type="HAMAP" id="MF_03100">
    <property type="entry name" value="Endonuc_su_Slx1"/>
    <property type="match status" value="1"/>
</dbReference>
<evidence type="ECO:0000259" key="10">
    <source>
        <dbReference type="PROSITE" id="PS50164"/>
    </source>
</evidence>
<evidence type="ECO:0000256" key="4">
    <source>
        <dbReference type="ARBA" id="ARBA00022801"/>
    </source>
</evidence>
<evidence type="ECO:0000256" key="6">
    <source>
        <dbReference type="ARBA" id="ARBA00023204"/>
    </source>
</evidence>
<dbReference type="Proteomes" id="UP001221142">
    <property type="component" value="Unassembled WGS sequence"/>
</dbReference>
<dbReference type="GO" id="GO:0000724">
    <property type="term" value="P:double-strand break repair via homologous recombination"/>
    <property type="evidence" value="ECO:0007669"/>
    <property type="project" value="TreeGrafter"/>
</dbReference>
<keyword evidence="7 8" id="KW-0539">Nucleus</keyword>
<protein>
    <recommendedName>
        <fullName evidence="10">GIY-YIG domain-containing protein</fullName>
    </recommendedName>
</protein>
<dbReference type="InterPro" id="IPR000305">
    <property type="entry name" value="GIY-YIG_endonuc"/>
</dbReference>
<comment type="caution">
    <text evidence="11">The sequence shown here is derived from an EMBL/GenBank/DDBJ whole genome shotgun (WGS) entry which is preliminary data.</text>
</comment>
<organism evidence="11 12">
    <name type="scientific">Roridomyces roridus</name>
    <dbReference type="NCBI Taxonomy" id="1738132"/>
    <lineage>
        <taxon>Eukaryota</taxon>
        <taxon>Fungi</taxon>
        <taxon>Dikarya</taxon>
        <taxon>Basidiomycota</taxon>
        <taxon>Agaricomycotina</taxon>
        <taxon>Agaricomycetes</taxon>
        <taxon>Agaricomycetidae</taxon>
        <taxon>Agaricales</taxon>
        <taxon>Marasmiineae</taxon>
        <taxon>Mycenaceae</taxon>
        <taxon>Roridomyces</taxon>
    </lineage>
</organism>
<dbReference type="GO" id="GO:0033557">
    <property type="term" value="C:Slx1-Slx4 complex"/>
    <property type="evidence" value="ECO:0007669"/>
    <property type="project" value="UniProtKB-UniRule"/>
</dbReference>
<keyword evidence="1 8" id="KW-0540">Nuclease</keyword>